<dbReference type="RefSeq" id="XP_071909739.1">
    <property type="nucleotide sequence ID" value="XM_072053638.1"/>
</dbReference>
<accession>A0ABM4UR34</accession>
<keyword evidence="2" id="KW-1185">Reference proteome</keyword>
<proteinExistence type="predicted"/>
<dbReference type="PANTHER" id="PTHR33710:SF71">
    <property type="entry name" value="ENDONUCLEASE_EXONUCLEASE_PHOSPHATASE DOMAIN-CONTAINING PROTEIN"/>
    <property type="match status" value="1"/>
</dbReference>
<evidence type="ECO:0000259" key="1">
    <source>
        <dbReference type="Pfam" id="PF03372"/>
    </source>
</evidence>
<feature type="domain" description="Endonuclease/exonuclease/phosphatase" evidence="1">
    <location>
        <begin position="98"/>
        <end position="191"/>
    </location>
</feature>
<evidence type="ECO:0000313" key="3">
    <source>
        <dbReference type="RefSeq" id="XP_071909739.1"/>
    </source>
</evidence>
<dbReference type="InterPro" id="IPR036691">
    <property type="entry name" value="Endo/exonu/phosph_ase_sf"/>
</dbReference>
<dbReference type="PANTHER" id="PTHR33710">
    <property type="entry name" value="BNAC02G09200D PROTEIN"/>
    <property type="match status" value="1"/>
</dbReference>
<dbReference type="InterPro" id="IPR005135">
    <property type="entry name" value="Endo/exonuclease/phosphatase"/>
</dbReference>
<name>A0ABM4UR34_COFAR</name>
<dbReference type="GeneID" id="140008766"/>
<dbReference type="Proteomes" id="UP001652660">
    <property type="component" value="Chromosome 6c"/>
</dbReference>
<dbReference type="SUPFAM" id="SSF56219">
    <property type="entry name" value="DNase I-like"/>
    <property type="match status" value="1"/>
</dbReference>
<dbReference type="Gene3D" id="3.60.10.10">
    <property type="entry name" value="Endonuclease/exonuclease/phosphatase"/>
    <property type="match status" value="1"/>
</dbReference>
<dbReference type="Pfam" id="PF03372">
    <property type="entry name" value="Exo_endo_phos"/>
    <property type="match status" value="1"/>
</dbReference>
<organism evidence="2 3">
    <name type="scientific">Coffea arabica</name>
    <name type="common">Arabian coffee</name>
    <dbReference type="NCBI Taxonomy" id="13443"/>
    <lineage>
        <taxon>Eukaryota</taxon>
        <taxon>Viridiplantae</taxon>
        <taxon>Streptophyta</taxon>
        <taxon>Embryophyta</taxon>
        <taxon>Tracheophyta</taxon>
        <taxon>Spermatophyta</taxon>
        <taxon>Magnoliopsida</taxon>
        <taxon>eudicotyledons</taxon>
        <taxon>Gunneridae</taxon>
        <taxon>Pentapetalae</taxon>
        <taxon>asterids</taxon>
        <taxon>lamiids</taxon>
        <taxon>Gentianales</taxon>
        <taxon>Rubiaceae</taxon>
        <taxon>Ixoroideae</taxon>
        <taxon>Gardenieae complex</taxon>
        <taxon>Bertiereae - Coffeeae clade</taxon>
        <taxon>Coffeeae</taxon>
        <taxon>Coffea</taxon>
    </lineage>
</organism>
<protein>
    <recommendedName>
        <fullName evidence="1">Endonuclease/exonuclease/phosphatase domain-containing protein</fullName>
    </recommendedName>
</protein>
<sequence length="428" mass="49152">MNNKIPLVFFLEPMSEIKQLDVVRRGLKLDHGAAFLNGKIWCIWSRIFKLSFLEGEDQVVHARLSFQSGEVVNISAVYAKCTRVGRRPLWNCQEGFSVGRSEPWIVAGDFNVVASTEECRGGRSANVTNMEEFNTAMFTCGLSLVEFDGGPFTWTNGKVWQRLDRALVNSRWATAYAVTRVSHLPRGWSDHVPLLIKAGSGSSISHLFRYLNVWHHHPTFFELVSRVWQEPGSGVEMNLFVSKLASLRRQLRKWSKEFGNIFARVRSAKELYKQQEADFDSRGDDSSKIRLQEARALYLRELSVECEYWHQKAALWWIREGDSNTFFLNSVAKQRRNSNYISRVKDEASGWLLDMADIQASVVHFFSSLFKSSGYVPPPELPFELPRVELEEDEMLRRLPELEELRAVVFSMETNSAPGPDRFGVAYY</sequence>
<evidence type="ECO:0000313" key="2">
    <source>
        <dbReference type="Proteomes" id="UP001652660"/>
    </source>
</evidence>
<reference evidence="3" key="1">
    <citation type="submission" date="2025-08" db="UniProtKB">
        <authorList>
            <consortium name="RefSeq"/>
        </authorList>
    </citation>
    <scope>IDENTIFICATION</scope>
    <source>
        <tissue evidence="3">Leaves</tissue>
    </source>
</reference>
<gene>
    <name evidence="3" type="primary">LOC140008766</name>
</gene>